<gene>
    <name evidence="2" type="ORF">AMTR_s00003p00122970</name>
</gene>
<feature type="domain" description="GH3 C-terminal" evidence="1">
    <location>
        <begin position="57"/>
        <end position="86"/>
    </location>
</feature>
<dbReference type="Proteomes" id="UP000017836">
    <property type="component" value="Unassembled WGS sequence"/>
</dbReference>
<protein>
    <recommendedName>
        <fullName evidence="1">GH3 C-terminal domain-containing protein</fullName>
    </recommendedName>
</protein>
<dbReference type="AlphaFoldDB" id="W1P020"/>
<evidence type="ECO:0000259" key="1">
    <source>
        <dbReference type="Pfam" id="PF23572"/>
    </source>
</evidence>
<reference evidence="3" key="1">
    <citation type="journal article" date="2013" name="Science">
        <title>The Amborella genome and the evolution of flowering plants.</title>
        <authorList>
            <consortium name="Amborella Genome Project"/>
        </authorList>
    </citation>
    <scope>NUCLEOTIDE SEQUENCE [LARGE SCALE GENOMIC DNA]</scope>
</reference>
<dbReference type="Pfam" id="PF23572">
    <property type="entry name" value="GH3_C"/>
    <property type="match status" value="1"/>
</dbReference>
<proteinExistence type="predicted"/>
<dbReference type="EMBL" id="KI394358">
    <property type="protein sequence ID" value="ERN03167.1"/>
    <property type="molecule type" value="Genomic_DNA"/>
</dbReference>
<evidence type="ECO:0000313" key="3">
    <source>
        <dbReference type="Proteomes" id="UP000017836"/>
    </source>
</evidence>
<accession>W1P020</accession>
<evidence type="ECO:0000313" key="2">
    <source>
        <dbReference type="EMBL" id="ERN03167.1"/>
    </source>
</evidence>
<name>W1P020_AMBTC</name>
<organism evidence="2 3">
    <name type="scientific">Amborella trichopoda</name>
    <dbReference type="NCBI Taxonomy" id="13333"/>
    <lineage>
        <taxon>Eukaryota</taxon>
        <taxon>Viridiplantae</taxon>
        <taxon>Streptophyta</taxon>
        <taxon>Embryophyta</taxon>
        <taxon>Tracheophyta</taxon>
        <taxon>Spermatophyta</taxon>
        <taxon>Magnoliopsida</taxon>
        <taxon>Amborellales</taxon>
        <taxon>Amborellaceae</taxon>
        <taxon>Amborella</taxon>
    </lineage>
</organism>
<dbReference type="InterPro" id="IPR055378">
    <property type="entry name" value="GH3_C"/>
</dbReference>
<dbReference type="Gramene" id="ERN03167">
    <property type="protein sequence ID" value="ERN03167"/>
    <property type="gene ID" value="AMTR_s00003p00122970"/>
</dbReference>
<keyword evidence="3" id="KW-1185">Reference proteome</keyword>
<sequence length="171" mass="19315">MASRFLRYDAPLEERECIDQIELKVRREYELVNTGKDRQGPPSEGNEVTGEVLRHEHGAPIANYTSYADSNTIPGNYVILWELYGEGAPKRGDGQVLLGDGGEDGTPCIRKNWVERSSIGPLDSRVVSSHLQPHCPDLPNVHHHYCSTEQHSWPELLSLELDVCMQSRYQC</sequence>
<dbReference type="HOGENOM" id="CLU_1564973_0_0_1"/>